<dbReference type="EMBL" id="JALU01000017">
    <property type="protein sequence ID" value="EUC52345.1"/>
    <property type="molecule type" value="Genomic_DNA"/>
</dbReference>
<accession>X8IR96</accession>
<sequence>MDAHQLRPLIGATYDFENIGAACIALDSGKVNGKIIVSVDA</sequence>
<evidence type="ECO:0000313" key="2">
    <source>
        <dbReference type="Proteomes" id="UP000022645"/>
    </source>
</evidence>
<evidence type="ECO:0000313" key="1">
    <source>
        <dbReference type="EMBL" id="EUC52345.1"/>
    </source>
</evidence>
<dbReference type="RefSeq" id="WP_009643252.1">
    <property type="nucleotide sequence ID" value="NZ_JALU01000017.1"/>
</dbReference>
<reference evidence="1 2" key="1">
    <citation type="submission" date="2014-01" db="EMBL/GenBank/DDBJ databases">
        <authorList>
            <person name="Durkin A.S."/>
            <person name="McCorrison J."/>
            <person name="Torralba M."/>
            <person name="Gillis M."/>
            <person name="Haft D.H."/>
            <person name="Methe B."/>
            <person name="Sutton G."/>
            <person name="Nelson K.E."/>
        </authorList>
    </citation>
    <scope>NUCLEOTIDE SEQUENCE [LARGE SCALE GENOMIC DNA]</scope>
    <source>
        <strain evidence="1 2">ATCC 33093</strain>
    </source>
</reference>
<organism evidence="1 2">
    <name type="scientific">Mogibacterium timidum ATCC 33093</name>
    <dbReference type="NCBI Taxonomy" id="1401079"/>
    <lineage>
        <taxon>Bacteria</taxon>
        <taxon>Bacillati</taxon>
        <taxon>Bacillota</taxon>
        <taxon>Clostridia</taxon>
        <taxon>Peptostreptococcales</taxon>
        <taxon>Anaerovoracaceae</taxon>
        <taxon>Mogibacterium</taxon>
    </lineage>
</organism>
<name>X8IR96_9FIRM</name>
<gene>
    <name evidence="1" type="ORF">HMPREF0581_0138</name>
</gene>
<protein>
    <submittedName>
        <fullName evidence="1">Zinc-binding dehydrogenase domain protein</fullName>
    </submittedName>
</protein>
<comment type="caution">
    <text evidence="1">The sequence shown here is derived from an EMBL/GenBank/DDBJ whole genome shotgun (WGS) entry which is preliminary data.</text>
</comment>
<proteinExistence type="predicted"/>
<dbReference type="AlphaFoldDB" id="X8IR96"/>
<dbReference type="Proteomes" id="UP000022645">
    <property type="component" value="Unassembled WGS sequence"/>
</dbReference>